<feature type="region of interest" description="Disordered" evidence="1">
    <location>
        <begin position="1"/>
        <end position="25"/>
    </location>
</feature>
<dbReference type="EMBL" id="JAPQKO010000001">
    <property type="protein sequence ID" value="KAJ5183496.1"/>
    <property type="molecule type" value="Genomic_DNA"/>
</dbReference>
<sequence length="236" mass="26324">MESEDTKKKLDRLARVRENQRNSRARKQEYIRELEQQLVVCKGQTQQNDIKHRLAIQKVEAENRQLKTLLASVGISPGLIEQYLQSANHGTELDRKIAIPAIQRRIHGALSPSSSSKDGVDLIETCSPSPNTYAPAGSSPPEQSVSQNTGLTEPALCKCPTENQELTSWPHEEDVLNSTLCAIAEELVSQYNTRGVDPEEVRQRLWSGFRASSSGNGCRVQNQVLFQVLDELSNDM</sequence>
<evidence type="ECO:0000313" key="3">
    <source>
        <dbReference type="Proteomes" id="UP001146351"/>
    </source>
</evidence>
<name>A0A9W9IX26_9EURO</name>
<evidence type="ECO:0000313" key="2">
    <source>
        <dbReference type="EMBL" id="KAJ5183496.1"/>
    </source>
</evidence>
<dbReference type="PANTHER" id="PTHR42070">
    <property type="entry name" value="FILAMENT ASSOCIATED PROTEIN, PUTATIVE (AFU_ORTHOLOGUE AFUA_8G06630)-RELATED"/>
    <property type="match status" value="1"/>
</dbReference>
<reference evidence="2" key="1">
    <citation type="submission" date="2022-11" db="EMBL/GenBank/DDBJ databases">
        <authorList>
            <person name="Petersen C."/>
        </authorList>
    </citation>
    <scope>NUCLEOTIDE SEQUENCE</scope>
    <source>
        <strain evidence="2">IBT 21917</strain>
    </source>
</reference>
<feature type="compositionally biased region" description="Polar residues" evidence="1">
    <location>
        <begin position="140"/>
        <end position="149"/>
    </location>
</feature>
<feature type="region of interest" description="Disordered" evidence="1">
    <location>
        <begin position="109"/>
        <end position="149"/>
    </location>
</feature>
<organism evidence="2 3">
    <name type="scientific">Penicillium capsulatum</name>
    <dbReference type="NCBI Taxonomy" id="69766"/>
    <lineage>
        <taxon>Eukaryota</taxon>
        <taxon>Fungi</taxon>
        <taxon>Dikarya</taxon>
        <taxon>Ascomycota</taxon>
        <taxon>Pezizomycotina</taxon>
        <taxon>Eurotiomycetes</taxon>
        <taxon>Eurotiomycetidae</taxon>
        <taxon>Eurotiales</taxon>
        <taxon>Aspergillaceae</taxon>
        <taxon>Penicillium</taxon>
    </lineage>
</organism>
<reference evidence="2" key="2">
    <citation type="journal article" date="2023" name="IMA Fungus">
        <title>Comparative genomic study of the Penicillium genus elucidates a diverse pangenome and 15 lateral gene transfer events.</title>
        <authorList>
            <person name="Petersen C."/>
            <person name="Sorensen T."/>
            <person name="Nielsen M.R."/>
            <person name="Sondergaard T.E."/>
            <person name="Sorensen J.L."/>
            <person name="Fitzpatrick D.A."/>
            <person name="Frisvad J.C."/>
            <person name="Nielsen K.L."/>
        </authorList>
    </citation>
    <scope>NUCLEOTIDE SEQUENCE</scope>
    <source>
        <strain evidence="2">IBT 21917</strain>
    </source>
</reference>
<dbReference type="CDD" id="cd14688">
    <property type="entry name" value="bZIP_YAP"/>
    <property type="match status" value="1"/>
</dbReference>
<evidence type="ECO:0000256" key="1">
    <source>
        <dbReference type="SAM" id="MobiDB-lite"/>
    </source>
</evidence>
<gene>
    <name evidence="2" type="ORF">N7492_001112</name>
</gene>
<dbReference type="PANTHER" id="PTHR42070:SF1">
    <property type="entry name" value="FILAMENT ASSOCIATED PROTEIN, PUTATIVE (AFU_ORTHOLOGUE AFUA_8G06630)-RELATED"/>
    <property type="match status" value="1"/>
</dbReference>
<keyword evidence="3" id="KW-1185">Reference proteome</keyword>
<proteinExistence type="predicted"/>
<accession>A0A9W9IX26</accession>
<protein>
    <recommendedName>
        <fullName evidence="4">BZIP domain-containing protein</fullName>
    </recommendedName>
</protein>
<dbReference type="OrthoDB" id="4505928at2759"/>
<dbReference type="AlphaFoldDB" id="A0A9W9IX26"/>
<evidence type="ECO:0008006" key="4">
    <source>
        <dbReference type="Google" id="ProtNLM"/>
    </source>
</evidence>
<dbReference type="Gene3D" id="1.20.5.170">
    <property type="match status" value="1"/>
</dbReference>
<dbReference type="Proteomes" id="UP001146351">
    <property type="component" value="Unassembled WGS sequence"/>
</dbReference>
<comment type="caution">
    <text evidence="2">The sequence shown here is derived from an EMBL/GenBank/DDBJ whole genome shotgun (WGS) entry which is preliminary data.</text>
</comment>